<dbReference type="Gene3D" id="1.10.1740.10">
    <property type="match status" value="1"/>
</dbReference>
<dbReference type="Proteomes" id="UP000295418">
    <property type="component" value="Unassembled WGS sequence"/>
</dbReference>
<keyword evidence="3" id="KW-0731">Sigma factor</keyword>
<evidence type="ECO:0000256" key="1">
    <source>
        <dbReference type="ARBA" id="ARBA00010641"/>
    </source>
</evidence>
<dbReference type="InterPro" id="IPR007627">
    <property type="entry name" value="RNA_pol_sigma70_r2"/>
</dbReference>
<dbReference type="InterPro" id="IPR013324">
    <property type="entry name" value="RNA_pol_sigma_r3/r4-like"/>
</dbReference>
<dbReference type="Gene3D" id="1.10.10.10">
    <property type="entry name" value="Winged helix-like DNA-binding domain superfamily/Winged helix DNA-binding domain"/>
    <property type="match status" value="1"/>
</dbReference>
<comment type="caution">
    <text evidence="7">The sequence shown here is derived from an EMBL/GenBank/DDBJ whole genome shotgun (WGS) entry which is preliminary data.</text>
</comment>
<organism evidence="7 8">
    <name type="scientific">Paenibacillus albiflavus</name>
    <dbReference type="NCBI Taxonomy" id="2545760"/>
    <lineage>
        <taxon>Bacteria</taxon>
        <taxon>Bacillati</taxon>
        <taxon>Bacillota</taxon>
        <taxon>Bacilli</taxon>
        <taxon>Bacillales</taxon>
        <taxon>Paenibacillaceae</taxon>
        <taxon>Paenibacillus</taxon>
    </lineage>
</organism>
<evidence type="ECO:0000256" key="3">
    <source>
        <dbReference type="ARBA" id="ARBA00023082"/>
    </source>
</evidence>
<dbReference type="SUPFAM" id="SSF88946">
    <property type="entry name" value="Sigma2 domain of RNA polymerase sigma factors"/>
    <property type="match status" value="1"/>
</dbReference>
<gene>
    <name evidence="7" type="ORF">E0485_22855</name>
</gene>
<reference evidence="7 8" key="1">
    <citation type="submission" date="2019-03" db="EMBL/GenBank/DDBJ databases">
        <authorList>
            <person name="Kim M.K.M."/>
        </authorList>
    </citation>
    <scope>NUCLEOTIDE SEQUENCE [LARGE SCALE GENOMIC DNA]</scope>
    <source>
        <strain evidence="7 8">18JY21-1</strain>
    </source>
</reference>
<evidence type="ECO:0000313" key="8">
    <source>
        <dbReference type="Proteomes" id="UP000295418"/>
    </source>
</evidence>
<dbReference type="Pfam" id="PF04542">
    <property type="entry name" value="Sigma70_r2"/>
    <property type="match status" value="1"/>
</dbReference>
<evidence type="ECO:0000313" key="7">
    <source>
        <dbReference type="EMBL" id="TCZ71081.1"/>
    </source>
</evidence>
<sequence length="176" mass="21085">MLSGDQRAFGHLVKLYQTYIYRLVFSVVKNHADAEDITQEAFVQIYRSLPQYQSKGLKTWMSRIAINKAIDHRRKTNRLREDTMLDLVQLASPNLEHQHESPIEEQLLTKEARQLVHAHLQEIPDNYREVVQAYYFDHKSYQMIAEEQGITTKTVESKLYRAKQWMRKRWKEEDFE</sequence>
<name>A0A4R4E403_9BACL</name>
<dbReference type="GO" id="GO:0006352">
    <property type="term" value="P:DNA-templated transcription initiation"/>
    <property type="evidence" value="ECO:0007669"/>
    <property type="project" value="InterPro"/>
</dbReference>
<dbReference type="OrthoDB" id="9784984at2"/>
<evidence type="ECO:0000256" key="2">
    <source>
        <dbReference type="ARBA" id="ARBA00023015"/>
    </source>
</evidence>
<evidence type="ECO:0000256" key="4">
    <source>
        <dbReference type="ARBA" id="ARBA00023163"/>
    </source>
</evidence>
<dbReference type="PANTHER" id="PTHR43133">
    <property type="entry name" value="RNA POLYMERASE ECF-TYPE SIGMA FACTO"/>
    <property type="match status" value="1"/>
</dbReference>
<protein>
    <submittedName>
        <fullName evidence="7">Sigma-70 family RNA polymerase sigma factor</fullName>
    </submittedName>
</protein>
<accession>A0A4R4E403</accession>
<dbReference type="CDD" id="cd06171">
    <property type="entry name" value="Sigma70_r4"/>
    <property type="match status" value="1"/>
</dbReference>
<dbReference type="SUPFAM" id="SSF88659">
    <property type="entry name" value="Sigma3 and sigma4 domains of RNA polymerase sigma factors"/>
    <property type="match status" value="1"/>
</dbReference>
<dbReference type="InterPro" id="IPR014284">
    <property type="entry name" value="RNA_pol_sigma-70_dom"/>
</dbReference>
<dbReference type="PANTHER" id="PTHR43133:SF51">
    <property type="entry name" value="RNA POLYMERASE SIGMA FACTOR"/>
    <property type="match status" value="1"/>
</dbReference>
<evidence type="ECO:0000259" key="5">
    <source>
        <dbReference type="Pfam" id="PF04542"/>
    </source>
</evidence>
<dbReference type="Pfam" id="PF08281">
    <property type="entry name" value="Sigma70_r4_2"/>
    <property type="match status" value="1"/>
</dbReference>
<dbReference type="InterPro" id="IPR036388">
    <property type="entry name" value="WH-like_DNA-bd_sf"/>
</dbReference>
<keyword evidence="8" id="KW-1185">Reference proteome</keyword>
<dbReference type="EMBL" id="SKFG01000042">
    <property type="protein sequence ID" value="TCZ71081.1"/>
    <property type="molecule type" value="Genomic_DNA"/>
</dbReference>
<dbReference type="InterPro" id="IPR013249">
    <property type="entry name" value="RNA_pol_sigma70_r4_t2"/>
</dbReference>
<dbReference type="GO" id="GO:0003677">
    <property type="term" value="F:DNA binding"/>
    <property type="evidence" value="ECO:0007669"/>
    <property type="project" value="InterPro"/>
</dbReference>
<dbReference type="GO" id="GO:0016987">
    <property type="term" value="F:sigma factor activity"/>
    <property type="evidence" value="ECO:0007669"/>
    <property type="project" value="UniProtKB-KW"/>
</dbReference>
<feature type="domain" description="RNA polymerase sigma factor 70 region 4 type 2" evidence="6">
    <location>
        <begin position="115"/>
        <end position="166"/>
    </location>
</feature>
<dbReference type="InterPro" id="IPR013325">
    <property type="entry name" value="RNA_pol_sigma_r2"/>
</dbReference>
<comment type="similarity">
    <text evidence="1">Belongs to the sigma-70 factor family. ECF subfamily.</text>
</comment>
<dbReference type="InterPro" id="IPR039425">
    <property type="entry name" value="RNA_pol_sigma-70-like"/>
</dbReference>
<feature type="domain" description="RNA polymerase sigma-70 region 2" evidence="5">
    <location>
        <begin position="12"/>
        <end position="78"/>
    </location>
</feature>
<proteinExistence type="inferred from homology"/>
<keyword evidence="4" id="KW-0804">Transcription</keyword>
<dbReference type="NCBIfam" id="TIGR02937">
    <property type="entry name" value="sigma70-ECF"/>
    <property type="match status" value="1"/>
</dbReference>
<keyword evidence="2" id="KW-0805">Transcription regulation</keyword>
<dbReference type="AlphaFoldDB" id="A0A4R4E403"/>
<evidence type="ECO:0000259" key="6">
    <source>
        <dbReference type="Pfam" id="PF08281"/>
    </source>
</evidence>